<dbReference type="STRING" id="576137.A0A1L7X5P4"/>
<dbReference type="GO" id="GO:0020037">
    <property type="term" value="F:heme binding"/>
    <property type="evidence" value="ECO:0007669"/>
    <property type="project" value="InterPro"/>
</dbReference>
<dbReference type="SUPFAM" id="SSF48264">
    <property type="entry name" value="Cytochrome P450"/>
    <property type="match status" value="1"/>
</dbReference>
<dbReference type="InterPro" id="IPR002401">
    <property type="entry name" value="Cyt_P450_E_grp-I"/>
</dbReference>
<feature type="binding site" description="axial binding residue" evidence="5">
    <location>
        <position position="131"/>
    </location>
    <ligand>
        <name>heme</name>
        <dbReference type="ChEBI" id="CHEBI:30413"/>
    </ligand>
    <ligandPart>
        <name>Fe</name>
        <dbReference type="ChEBI" id="CHEBI:18248"/>
    </ligandPart>
</feature>
<dbReference type="PRINTS" id="PR00463">
    <property type="entry name" value="EP450I"/>
</dbReference>
<evidence type="ECO:0000256" key="2">
    <source>
        <dbReference type="ARBA" id="ARBA00022723"/>
    </source>
</evidence>
<keyword evidence="2 5" id="KW-0479">Metal-binding</keyword>
<dbReference type="OrthoDB" id="1103324at2759"/>
<keyword evidence="3" id="KW-0560">Oxidoreductase</keyword>
<dbReference type="Pfam" id="PF00067">
    <property type="entry name" value="p450"/>
    <property type="match status" value="1"/>
</dbReference>
<evidence type="ECO:0000256" key="4">
    <source>
        <dbReference type="ARBA" id="ARBA00023004"/>
    </source>
</evidence>
<dbReference type="InterPro" id="IPR050364">
    <property type="entry name" value="Cytochrome_P450_fung"/>
</dbReference>
<evidence type="ECO:0000256" key="3">
    <source>
        <dbReference type="ARBA" id="ARBA00023002"/>
    </source>
</evidence>
<name>A0A1L7X5P4_9HELO</name>
<evidence type="ECO:0000256" key="5">
    <source>
        <dbReference type="PIRSR" id="PIRSR602401-1"/>
    </source>
</evidence>
<organism evidence="6 7">
    <name type="scientific">Phialocephala subalpina</name>
    <dbReference type="NCBI Taxonomy" id="576137"/>
    <lineage>
        <taxon>Eukaryota</taxon>
        <taxon>Fungi</taxon>
        <taxon>Dikarya</taxon>
        <taxon>Ascomycota</taxon>
        <taxon>Pezizomycotina</taxon>
        <taxon>Leotiomycetes</taxon>
        <taxon>Helotiales</taxon>
        <taxon>Mollisiaceae</taxon>
        <taxon>Phialocephala</taxon>
        <taxon>Phialocephala fortinii species complex</taxon>
    </lineage>
</organism>
<dbReference type="PANTHER" id="PTHR46300">
    <property type="entry name" value="P450, PUTATIVE (EUROFUNG)-RELATED-RELATED"/>
    <property type="match status" value="1"/>
</dbReference>
<dbReference type="GO" id="GO:0016705">
    <property type="term" value="F:oxidoreductase activity, acting on paired donors, with incorporation or reduction of molecular oxygen"/>
    <property type="evidence" value="ECO:0007669"/>
    <property type="project" value="InterPro"/>
</dbReference>
<keyword evidence="4 5" id="KW-0408">Iron</keyword>
<dbReference type="GO" id="GO:0004497">
    <property type="term" value="F:monooxygenase activity"/>
    <property type="evidence" value="ECO:0007669"/>
    <property type="project" value="InterPro"/>
</dbReference>
<gene>
    <name evidence="6" type="ORF">PAC_10233</name>
</gene>
<evidence type="ECO:0000313" key="6">
    <source>
        <dbReference type="EMBL" id="CZR60337.1"/>
    </source>
</evidence>
<dbReference type="GO" id="GO:0005506">
    <property type="term" value="F:iron ion binding"/>
    <property type="evidence" value="ECO:0007669"/>
    <property type="project" value="InterPro"/>
</dbReference>
<keyword evidence="5" id="KW-0349">Heme</keyword>
<dbReference type="AlphaFoldDB" id="A0A1L7X5P4"/>
<dbReference type="Gene3D" id="1.10.630.10">
    <property type="entry name" value="Cytochrome P450"/>
    <property type="match status" value="1"/>
</dbReference>
<evidence type="ECO:0008006" key="8">
    <source>
        <dbReference type="Google" id="ProtNLM"/>
    </source>
</evidence>
<comment type="similarity">
    <text evidence="1">Belongs to the cytochrome P450 family.</text>
</comment>
<keyword evidence="7" id="KW-1185">Reference proteome</keyword>
<protein>
    <recommendedName>
        <fullName evidence="8">Cytochrome P450 CYP2 subfamily</fullName>
    </recommendedName>
</protein>
<sequence length="204" mass="23502">MTQLVAAMAIYPEWVKKAQAMLDEVCSANAERMPTLDDRSKLPYITAVVKEGLRWRPFNQLGQPHMLIQDDEYEGYRFLAGTQFTWNAYAIALSEENYENPMQFMPERFMNGDLQNGLKGHWAFGAGRRVCVDYNVGMNNGWIFAACILYYFDIKQDPDFPIDTINTHWDILESPPFKVIITLRSQAHADLIMRCSPEALNADY</sequence>
<dbReference type="PANTHER" id="PTHR46300:SF12">
    <property type="entry name" value="P450, PUTATIVE (EUROFUNG)-RELATED"/>
    <property type="match status" value="1"/>
</dbReference>
<dbReference type="InterPro" id="IPR036396">
    <property type="entry name" value="Cyt_P450_sf"/>
</dbReference>
<reference evidence="6 7" key="1">
    <citation type="submission" date="2016-03" db="EMBL/GenBank/DDBJ databases">
        <authorList>
            <person name="Ploux O."/>
        </authorList>
    </citation>
    <scope>NUCLEOTIDE SEQUENCE [LARGE SCALE GENOMIC DNA]</scope>
    <source>
        <strain evidence="6 7">UAMH 11012</strain>
    </source>
</reference>
<comment type="cofactor">
    <cofactor evidence="5">
        <name>heme</name>
        <dbReference type="ChEBI" id="CHEBI:30413"/>
    </cofactor>
</comment>
<dbReference type="InterPro" id="IPR001128">
    <property type="entry name" value="Cyt_P450"/>
</dbReference>
<evidence type="ECO:0000313" key="7">
    <source>
        <dbReference type="Proteomes" id="UP000184330"/>
    </source>
</evidence>
<evidence type="ECO:0000256" key="1">
    <source>
        <dbReference type="ARBA" id="ARBA00010617"/>
    </source>
</evidence>
<dbReference type="EMBL" id="FJOG01000015">
    <property type="protein sequence ID" value="CZR60337.1"/>
    <property type="molecule type" value="Genomic_DNA"/>
</dbReference>
<proteinExistence type="inferred from homology"/>
<dbReference type="Proteomes" id="UP000184330">
    <property type="component" value="Unassembled WGS sequence"/>
</dbReference>
<accession>A0A1L7X5P4</accession>